<feature type="coiled-coil region" evidence="1">
    <location>
        <begin position="115"/>
        <end position="183"/>
    </location>
</feature>
<evidence type="ECO:0008006" key="5">
    <source>
        <dbReference type="Google" id="ProtNLM"/>
    </source>
</evidence>
<reference evidence="3 4" key="1">
    <citation type="submission" date="2019-07" db="EMBL/GenBank/DDBJ databases">
        <title>Paenibacillus ottowii sp. nov. isolated from a fermentation system processing bovine manure.</title>
        <authorList>
            <person name="Velazquez L.F."/>
            <person name="Rajbanshi S."/>
            <person name="Guan S."/>
            <person name="Hinchee M."/>
            <person name="Welsh A."/>
        </authorList>
    </citation>
    <scope>NUCLEOTIDE SEQUENCE [LARGE SCALE GENOMIC DNA]</scope>
    <source>
        <strain evidence="3 4">MS2379</strain>
    </source>
</reference>
<protein>
    <recommendedName>
        <fullName evidence="5">Copper amine oxidase N-terminal domain-containing protein</fullName>
    </recommendedName>
</protein>
<dbReference type="RefSeq" id="WP_142613820.1">
    <property type="nucleotide sequence ID" value="NZ_VIJZ01000008.1"/>
</dbReference>
<accession>A0ABY3B1T0</accession>
<proteinExistence type="predicted"/>
<comment type="caution">
    <text evidence="3">The sequence shown here is derived from an EMBL/GenBank/DDBJ whole genome shotgun (WGS) entry which is preliminary data.</text>
</comment>
<evidence type="ECO:0000256" key="2">
    <source>
        <dbReference type="SAM" id="SignalP"/>
    </source>
</evidence>
<gene>
    <name evidence="3" type="ORF">FKV70_18920</name>
</gene>
<dbReference type="Proteomes" id="UP000319219">
    <property type="component" value="Unassembled WGS sequence"/>
</dbReference>
<keyword evidence="1" id="KW-0175">Coiled coil</keyword>
<dbReference type="EMBL" id="VIJZ01000008">
    <property type="protein sequence ID" value="TQR97305.1"/>
    <property type="molecule type" value="Genomic_DNA"/>
</dbReference>
<evidence type="ECO:0000313" key="3">
    <source>
        <dbReference type="EMBL" id="TQR97305.1"/>
    </source>
</evidence>
<feature type="signal peptide" evidence="2">
    <location>
        <begin position="1"/>
        <end position="22"/>
    </location>
</feature>
<evidence type="ECO:0000313" key="4">
    <source>
        <dbReference type="Proteomes" id="UP000319219"/>
    </source>
</evidence>
<feature type="chain" id="PRO_5047508090" description="Copper amine oxidase N-terminal domain-containing protein" evidence="2">
    <location>
        <begin position="23"/>
        <end position="183"/>
    </location>
</feature>
<evidence type="ECO:0000256" key="1">
    <source>
        <dbReference type="SAM" id="Coils"/>
    </source>
</evidence>
<keyword evidence="2" id="KW-0732">Signal</keyword>
<name>A0ABY3B1T0_9BACL</name>
<keyword evidence="4" id="KW-1185">Reference proteome</keyword>
<organism evidence="3 4">
    <name type="scientific">Paenibacillus ottowii</name>
    <dbReference type="NCBI Taxonomy" id="2315729"/>
    <lineage>
        <taxon>Bacteria</taxon>
        <taxon>Bacillati</taxon>
        <taxon>Bacillota</taxon>
        <taxon>Bacilli</taxon>
        <taxon>Bacillales</taxon>
        <taxon>Paenibacillaceae</taxon>
        <taxon>Paenibacillus</taxon>
    </lineage>
</organism>
<sequence>MKKYVAGFLAGALFTIGATSFADEIQSLVGKKIQGETAVSVNGKSIDKAVVVEGKSYAPVRSVAEAAGMKVQFGKEGISLSDESTKEIKPDPVTTEPIAETKETKKIIKETPLTLEQLNSAIKENKSQIEVLDASIKNQQILIDSGRDVESNKKILEFYENNKADREKNVEKFEKQKAELEKQ</sequence>